<keyword evidence="1" id="KW-0812">Transmembrane</keyword>
<evidence type="ECO:0000313" key="3">
    <source>
        <dbReference type="Proteomes" id="UP000663828"/>
    </source>
</evidence>
<gene>
    <name evidence="2" type="ORF">XAT740_LOCUS1217</name>
</gene>
<dbReference type="Proteomes" id="UP000663828">
    <property type="component" value="Unassembled WGS sequence"/>
</dbReference>
<dbReference type="Gene3D" id="3.40.50.11350">
    <property type="match status" value="1"/>
</dbReference>
<dbReference type="AlphaFoldDB" id="A0A813QE43"/>
<name>A0A813QE43_ADIRI</name>
<comment type="caution">
    <text evidence="2">The sequence shown here is derived from an EMBL/GenBank/DDBJ whole genome shotgun (WGS) entry which is preliminary data.</text>
</comment>
<keyword evidence="1" id="KW-0472">Membrane</keyword>
<keyword evidence="3" id="KW-1185">Reference proteome</keyword>
<organism evidence="2 3">
    <name type="scientific">Adineta ricciae</name>
    <name type="common">Rotifer</name>
    <dbReference type="NCBI Taxonomy" id="249248"/>
    <lineage>
        <taxon>Eukaryota</taxon>
        <taxon>Metazoa</taxon>
        <taxon>Spiralia</taxon>
        <taxon>Gnathifera</taxon>
        <taxon>Rotifera</taxon>
        <taxon>Eurotatoria</taxon>
        <taxon>Bdelloidea</taxon>
        <taxon>Adinetida</taxon>
        <taxon>Adinetidae</taxon>
        <taxon>Adineta</taxon>
    </lineage>
</organism>
<evidence type="ECO:0008006" key="4">
    <source>
        <dbReference type="Google" id="ProtNLM"/>
    </source>
</evidence>
<evidence type="ECO:0000313" key="2">
    <source>
        <dbReference type="EMBL" id="CAF0766496.1"/>
    </source>
</evidence>
<reference evidence="2" key="1">
    <citation type="submission" date="2021-02" db="EMBL/GenBank/DDBJ databases">
        <authorList>
            <person name="Nowell W R."/>
        </authorList>
    </citation>
    <scope>NUCLEOTIDE SEQUENCE</scope>
</reference>
<accession>A0A813QE43</accession>
<keyword evidence="1" id="KW-1133">Transmembrane helix</keyword>
<evidence type="ECO:0000256" key="1">
    <source>
        <dbReference type="SAM" id="Phobius"/>
    </source>
</evidence>
<proteinExistence type="predicted"/>
<feature type="transmembrane region" description="Helical" evidence="1">
    <location>
        <begin position="12"/>
        <end position="30"/>
    </location>
</feature>
<protein>
    <recommendedName>
        <fullName evidence="4">L-Fucosyltransferase</fullName>
    </recommendedName>
</protein>
<dbReference type="EMBL" id="CAJNOR010000036">
    <property type="protein sequence ID" value="CAF0766496.1"/>
    <property type="molecule type" value="Genomic_DNA"/>
</dbReference>
<sequence length="406" mass="47758">MRTTRYLRPYRFILIVCFLTGSIVLTSHLLSPLRIKSAFVRSHSLTYRIDKRFHVLHQHFHHVNFSMLLQRSSLDETPSITYQCRESCGGWGDRLRGITSTFMLAILTQRRFYIDMPYPCNLTRFLQSNLYDWRPIVLRSNRSQLLIKTTRSSQIASVIYEKISSSNFIDDWSIYDDIYIATNSDYIRAALRNKRIQHVVKLLNFSSDELTQDRVFPLLYEILFRPTDAVLNSVDQLLSNLQSDTFSSKRLICLHIRMGKNPTIIHDERRSYRDTMVEDILRFTETNLTINDQSIVFVTSDSLEVNRYISNRYGSNQTVSVPGPIIHIDRLSPSYTYKKQCDGFQKVISDFYVLGECDALIMSRSGFSEWGSRRRDLSHQFDHLYQYCRGVYQVTGHRWKRPFHVC</sequence>